<gene>
    <name evidence="1" type="ORF">IAC73_02055</name>
</gene>
<organism evidence="1 2">
    <name type="scientific">Candidatus Limadaptatus stercoripullorum</name>
    <dbReference type="NCBI Taxonomy" id="2840846"/>
    <lineage>
        <taxon>Bacteria</taxon>
        <taxon>Bacillati</taxon>
        <taxon>Bacillota</taxon>
        <taxon>Clostridia</taxon>
        <taxon>Eubacteriales</taxon>
        <taxon>Candidatus Limadaptatus</taxon>
    </lineage>
</organism>
<dbReference type="AlphaFoldDB" id="A0A9D1N968"/>
<dbReference type="SUPFAM" id="SSF52777">
    <property type="entry name" value="CoA-dependent acyltransferases"/>
    <property type="match status" value="1"/>
</dbReference>
<reference evidence="1" key="2">
    <citation type="journal article" date="2021" name="PeerJ">
        <title>Extensive microbial diversity within the chicken gut microbiome revealed by metagenomics and culture.</title>
        <authorList>
            <person name="Gilroy R."/>
            <person name="Ravi A."/>
            <person name="Getino M."/>
            <person name="Pursley I."/>
            <person name="Horton D.L."/>
            <person name="Alikhan N.F."/>
            <person name="Baker D."/>
            <person name="Gharbi K."/>
            <person name="Hall N."/>
            <person name="Watson M."/>
            <person name="Adriaenssens E.M."/>
            <person name="Foster-Nyarko E."/>
            <person name="Jarju S."/>
            <person name="Secka A."/>
            <person name="Antonio M."/>
            <person name="Oren A."/>
            <person name="Chaudhuri R.R."/>
            <person name="La Ragione R."/>
            <person name="Hildebrand F."/>
            <person name="Pallen M.J."/>
        </authorList>
    </citation>
    <scope>NUCLEOTIDE SEQUENCE</scope>
    <source>
        <strain evidence="1">10406</strain>
    </source>
</reference>
<dbReference type="Proteomes" id="UP000886857">
    <property type="component" value="Unassembled WGS sequence"/>
</dbReference>
<evidence type="ECO:0000313" key="1">
    <source>
        <dbReference type="EMBL" id="HIU98610.1"/>
    </source>
</evidence>
<dbReference type="EMBL" id="DVOE01000028">
    <property type="protein sequence ID" value="HIU98610.1"/>
    <property type="molecule type" value="Genomic_DNA"/>
</dbReference>
<dbReference type="Gene3D" id="3.30.559.30">
    <property type="entry name" value="Nonribosomal peptide synthetase, condensation domain"/>
    <property type="match status" value="1"/>
</dbReference>
<reference evidence="1" key="1">
    <citation type="submission" date="2020-10" db="EMBL/GenBank/DDBJ databases">
        <authorList>
            <person name="Gilroy R."/>
        </authorList>
    </citation>
    <scope>NUCLEOTIDE SEQUENCE</scope>
    <source>
        <strain evidence="1">10406</strain>
    </source>
</reference>
<sequence>MGKKQKPKTYRLDVSSQFYPIIATSKSQSLFGLTAEMDVPVCRETLSRAVQRVLLRFPAFKVRLKRGYAWYKFEENDAAYEAGGLPVRPLLPIGREECGGYLFRLGCGGNRISLEMFHAVTDGMGALEFFKAIIFEYARLSGREISGREGVIDLDAEPTEEESEDAFYRYHRRVRLGDVELGKLLGERPMLIEGTPRETGGAVTFRAYDTESVRAAAKKAGASVTAFLAGTAACALRSLAPESERSVIIMVPVNLRAMFETTTLRNFVNFARLVFRPGEAATHLEFVRSAAEQLKERASKEEMSRFMSTTVSTERSLPLALAPLWLKILAARIVRPLVKSRQTLIVSNLGRVTMPEGTGLRRLVFNLNVSRTSCVNAGALSLGGETTLAFSRSIEEDSLERAMASLLESAGARPIDGGVIAAEENKNQTLSAEKQRINEAL</sequence>
<evidence type="ECO:0000313" key="2">
    <source>
        <dbReference type="Proteomes" id="UP000886857"/>
    </source>
</evidence>
<evidence type="ECO:0008006" key="3">
    <source>
        <dbReference type="Google" id="ProtNLM"/>
    </source>
</evidence>
<proteinExistence type="predicted"/>
<name>A0A9D1N968_9FIRM</name>
<accession>A0A9D1N968</accession>
<protein>
    <recommendedName>
        <fullName evidence="3">Alcohol acetyltransferase</fullName>
    </recommendedName>
</protein>
<comment type="caution">
    <text evidence="1">The sequence shown here is derived from an EMBL/GenBank/DDBJ whole genome shotgun (WGS) entry which is preliminary data.</text>
</comment>